<name>A0A2N5J3F6_9BIFI</name>
<reference evidence="4 5" key="1">
    <citation type="submission" date="2017-07" db="EMBL/GenBank/DDBJ databases">
        <title>Bifidobacterium novel species.</title>
        <authorList>
            <person name="Lugli G.A."/>
            <person name="Milani C."/>
            <person name="Duranti S."/>
            <person name="Mangifesta M."/>
        </authorList>
    </citation>
    <scope>NUCLEOTIDE SEQUENCE [LARGE SCALE GENOMIC DNA]</scope>
    <source>
        <strain evidence="4 5">77</strain>
    </source>
</reference>
<dbReference type="Proteomes" id="UP000235034">
    <property type="component" value="Unassembled WGS sequence"/>
</dbReference>
<protein>
    <submittedName>
        <fullName evidence="4">ABC transporter substrate-binding protein</fullName>
    </submittedName>
</protein>
<comment type="caution">
    <text evidence="4">The sequence shown here is derived from an EMBL/GenBank/DDBJ whole genome shotgun (WGS) entry which is preliminary data.</text>
</comment>
<evidence type="ECO:0000256" key="1">
    <source>
        <dbReference type="ARBA" id="ARBA00022729"/>
    </source>
</evidence>
<evidence type="ECO:0000259" key="3">
    <source>
        <dbReference type="SMART" id="SM00062"/>
    </source>
</evidence>
<dbReference type="PROSITE" id="PS51257">
    <property type="entry name" value="PROKAR_LIPOPROTEIN"/>
    <property type="match status" value="1"/>
</dbReference>
<dbReference type="AlphaFoldDB" id="A0A2N5J3F6"/>
<accession>A0A2N5J3F6</accession>
<dbReference type="PANTHER" id="PTHR35936">
    <property type="entry name" value="MEMBRANE-BOUND LYTIC MUREIN TRANSGLYCOSYLASE F"/>
    <property type="match status" value="1"/>
</dbReference>
<feature type="chain" id="PRO_5039651385" evidence="2">
    <location>
        <begin position="24"/>
        <end position="324"/>
    </location>
</feature>
<evidence type="ECO:0000256" key="2">
    <source>
        <dbReference type="SAM" id="SignalP"/>
    </source>
</evidence>
<sequence>MVSNSVKSVCSGLIAAVMAVSLAACGSASSGDGSSASSDSGIKQETISASEVKELHDALPQEIKDKGEISIGYQNTAGLPYGVVGEDGKDQGLNVDAANLIGEVLGVKVKGQGADFSQLIPGLQANRYDLVTNITTDTAERREVVDFIDVLYGEPSSLVVNKGSDQAGKTLDDVCGITIGVDSGSTHEEKAKAQAAKCKEEGKKELKVSSFKGISNMLLALKSNRVDAVYLSMGASRYYAKQDPQIQLSKPNSDIVELNGFMVNKGSELGPVVRKAMLHLNQDGTWKKLLDKYGLADLAPSDDVVENTQADYQSLLDAAKKQRS</sequence>
<proteinExistence type="predicted"/>
<feature type="domain" description="Solute-binding protein family 3/N-terminal" evidence="3">
    <location>
        <begin position="68"/>
        <end position="297"/>
    </location>
</feature>
<dbReference type="PANTHER" id="PTHR35936:SF17">
    <property type="entry name" value="ARGININE-BINDING EXTRACELLULAR PROTEIN ARTP"/>
    <property type="match status" value="1"/>
</dbReference>
<dbReference type="RefSeq" id="WP_101622237.1">
    <property type="nucleotide sequence ID" value="NZ_NMWT01000013.1"/>
</dbReference>
<keyword evidence="1 2" id="KW-0732">Signal</keyword>
<dbReference type="EMBL" id="NMWT01000013">
    <property type="protein sequence ID" value="PLS28727.1"/>
    <property type="molecule type" value="Genomic_DNA"/>
</dbReference>
<evidence type="ECO:0000313" key="5">
    <source>
        <dbReference type="Proteomes" id="UP000235034"/>
    </source>
</evidence>
<keyword evidence="5" id="KW-1185">Reference proteome</keyword>
<evidence type="ECO:0000313" key="4">
    <source>
        <dbReference type="EMBL" id="PLS28727.1"/>
    </source>
</evidence>
<dbReference type="SMART" id="SM00062">
    <property type="entry name" value="PBPb"/>
    <property type="match status" value="1"/>
</dbReference>
<dbReference type="OrthoDB" id="4633994at2"/>
<dbReference type="SUPFAM" id="SSF53850">
    <property type="entry name" value="Periplasmic binding protein-like II"/>
    <property type="match status" value="1"/>
</dbReference>
<dbReference type="Gene3D" id="3.40.190.10">
    <property type="entry name" value="Periplasmic binding protein-like II"/>
    <property type="match status" value="2"/>
</dbReference>
<gene>
    <name evidence="4" type="ORF">Uis4E_1091</name>
</gene>
<dbReference type="InterPro" id="IPR001638">
    <property type="entry name" value="Solute-binding_3/MltF_N"/>
</dbReference>
<feature type="signal peptide" evidence="2">
    <location>
        <begin position="1"/>
        <end position="23"/>
    </location>
</feature>
<organism evidence="4 5">
    <name type="scientific">Bifidobacterium parmae</name>
    <dbReference type="NCBI Taxonomy" id="361854"/>
    <lineage>
        <taxon>Bacteria</taxon>
        <taxon>Bacillati</taxon>
        <taxon>Actinomycetota</taxon>
        <taxon>Actinomycetes</taxon>
        <taxon>Bifidobacteriales</taxon>
        <taxon>Bifidobacteriaceae</taxon>
        <taxon>Bifidobacterium</taxon>
    </lineage>
</organism>
<dbReference type="Pfam" id="PF00497">
    <property type="entry name" value="SBP_bac_3"/>
    <property type="match status" value="1"/>
</dbReference>